<proteinExistence type="predicted"/>
<dbReference type="Proteomes" id="UP000278081">
    <property type="component" value="Unassembled WGS sequence"/>
</dbReference>
<dbReference type="EMBL" id="RJTJ01000027">
    <property type="protein sequence ID" value="RUM00191.1"/>
    <property type="molecule type" value="Genomic_DNA"/>
</dbReference>
<reference evidence="1 2" key="1">
    <citation type="submission" date="2018-11" db="EMBL/GenBank/DDBJ databases">
        <title>Rhizobium chutanense sp. nov., isolated from root nodules of Phaseolus vulgaris in China.</title>
        <authorList>
            <person name="Huo Y."/>
        </authorList>
    </citation>
    <scope>NUCLEOTIDE SEQUENCE [LARGE SCALE GENOMIC DNA]</scope>
    <source>
        <strain evidence="1 2">C16</strain>
    </source>
</reference>
<dbReference type="OrthoDB" id="7355898at2"/>
<accession>A0A432NKU9</accession>
<protein>
    <submittedName>
        <fullName evidence="1">Uncharacterized protein</fullName>
    </submittedName>
</protein>
<comment type="caution">
    <text evidence="1">The sequence shown here is derived from an EMBL/GenBank/DDBJ whole genome shotgun (WGS) entry which is preliminary data.</text>
</comment>
<evidence type="ECO:0000313" key="1">
    <source>
        <dbReference type="EMBL" id="RUM00191.1"/>
    </source>
</evidence>
<evidence type="ECO:0000313" key="2">
    <source>
        <dbReference type="Proteomes" id="UP000278081"/>
    </source>
</evidence>
<dbReference type="RefSeq" id="WP_126911065.1">
    <property type="nucleotide sequence ID" value="NZ_ML133774.1"/>
</dbReference>
<sequence length="330" mass="38273">MSQVRFILSAFDLNVWCSILENRFAVDDLEALQAIIDRNIDADPSFVGLYTVEPDELNAINQRFDVGFDPDSLERPEIEVWLEREPKGRSIRNVPYLVHTRFELPLMLEGRKKLARFINLDQGTEAAFDRWVDKGVFHKEVFLEPIPESLRPHLADPNHTADRELYYALKGEEWRIPAMKLLWNAGVGWNEHFEWLEGTLFGYEKWQNDWWIAHRNERSGGIGGIAFFCTVDAEGLRWMELAGFKALPPFGRAEIQIHALDPDDETAMASFLAEDENAVALARFKLSFDRQREMLEGNASGPWQIKREQIPEINRHLKRQVDIVLRRSAL</sequence>
<gene>
    <name evidence="1" type="ORF">EFR84_25320</name>
</gene>
<name>A0A432NKU9_9HYPH</name>
<dbReference type="AlphaFoldDB" id="A0A432NKU9"/>
<organism evidence="1 2">
    <name type="scientific">Rhizobium chutanense</name>
    <dbReference type="NCBI Taxonomy" id="2035448"/>
    <lineage>
        <taxon>Bacteria</taxon>
        <taxon>Pseudomonadati</taxon>
        <taxon>Pseudomonadota</taxon>
        <taxon>Alphaproteobacteria</taxon>
        <taxon>Hyphomicrobiales</taxon>
        <taxon>Rhizobiaceae</taxon>
        <taxon>Rhizobium/Agrobacterium group</taxon>
        <taxon>Rhizobium</taxon>
    </lineage>
</organism>